<protein>
    <submittedName>
        <fullName evidence="2">Uncharacterized protein</fullName>
    </submittedName>
</protein>
<keyword evidence="1" id="KW-0812">Transmembrane</keyword>
<sequence length="224" mass="24314">MTLTPSRKENPDFPSSLAFMDTGIDLNFNPLKDAAETAWNHRGHMSGIAFIGVKSLFDINGAPAQQSFEELRTQILLVGVALGVIGGLTELAESKIRGDNHPNFYQVISNIGAGTSLGISGVIVKESYADNDIPLTIVSGLSSLFCIGYVLATKLRVGERISQGVASFKTSNAEFNAQFHMEEIIKKAIADDGYAWRELVEVTGSKKAALKVMKEYQQMRANGR</sequence>
<organism evidence="2 3">
    <name type="scientific">Candidatus Amesbacteria bacterium GW2011_GWC1_47_15</name>
    <dbReference type="NCBI Taxonomy" id="1618364"/>
    <lineage>
        <taxon>Bacteria</taxon>
        <taxon>Candidatus Amesiibacteriota</taxon>
    </lineage>
</organism>
<evidence type="ECO:0000313" key="2">
    <source>
        <dbReference type="EMBL" id="KKU63926.1"/>
    </source>
</evidence>
<gene>
    <name evidence="2" type="ORF">UX86_C0015G0016</name>
</gene>
<feature type="transmembrane region" description="Helical" evidence="1">
    <location>
        <begin position="135"/>
        <end position="152"/>
    </location>
</feature>
<feature type="transmembrane region" description="Helical" evidence="1">
    <location>
        <begin position="104"/>
        <end position="123"/>
    </location>
</feature>
<comment type="caution">
    <text evidence="2">The sequence shown here is derived from an EMBL/GenBank/DDBJ whole genome shotgun (WGS) entry which is preliminary data.</text>
</comment>
<name>A0A0G1S3G6_9BACT</name>
<proteinExistence type="predicted"/>
<dbReference type="EMBL" id="LCNU01000015">
    <property type="protein sequence ID" value="KKU63926.1"/>
    <property type="molecule type" value="Genomic_DNA"/>
</dbReference>
<evidence type="ECO:0000313" key="3">
    <source>
        <dbReference type="Proteomes" id="UP000034502"/>
    </source>
</evidence>
<accession>A0A0G1S3G6</accession>
<keyword evidence="1" id="KW-1133">Transmembrane helix</keyword>
<dbReference type="AlphaFoldDB" id="A0A0G1S3G6"/>
<evidence type="ECO:0000256" key="1">
    <source>
        <dbReference type="SAM" id="Phobius"/>
    </source>
</evidence>
<dbReference type="Proteomes" id="UP000034502">
    <property type="component" value="Unassembled WGS sequence"/>
</dbReference>
<keyword evidence="1" id="KW-0472">Membrane</keyword>
<reference evidence="2 3" key="1">
    <citation type="journal article" date="2015" name="Nature">
        <title>rRNA introns, odd ribosomes, and small enigmatic genomes across a large radiation of phyla.</title>
        <authorList>
            <person name="Brown C.T."/>
            <person name="Hug L.A."/>
            <person name="Thomas B.C."/>
            <person name="Sharon I."/>
            <person name="Castelle C.J."/>
            <person name="Singh A."/>
            <person name="Wilkins M.J."/>
            <person name="Williams K.H."/>
            <person name="Banfield J.F."/>
        </authorList>
    </citation>
    <scope>NUCLEOTIDE SEQUENCE [LARGE SCALE GENOMIC DNA]</scope>
</reference>
<dbReference type="STRING" id="1618364.UX86_C0015G0016"/>